<dbReference type="InterPro" id="IPR050828">
    <property type="entry name" value="C-type_lectin/matrix_domain"/>
</dbReference>
<dbReference type="PROSITE" id="PS50041">
    <property type="entry name" value="C_TYPE_LECTIN_2"/>
    <property type="match status" value="1"/>
</dbReference>
<evidence type="ECO:0000313" key="4">
    <source>
        <dbReference type="Ensembl" id="ENSCPBP00000026309.1"/>
    </source>
</evidence>
<keyword evidence="2" id="KW-0430">Lectin</keyword>
<dbReference type="SUPFAM" id="SSF56436">
    <property type="entry name" value="C-type lectin-like"/>
    <property type="match status" value="1"/>
</dbReference>
<dbReference type="Ensembl" id="ENSCPBT00000030984.1">
    <property type="protein sequence ID" value="ENSCPBP00000026309.1"/>
    <property type="gene ID" value="ENSCPBG00000018677.1"/>
</dbReference>
<dbReference type="Pfam" id="PF00059">
    <property type="entry name" value="Lectin_C"/>
    <property type="match status" value="1"/>
</dbReference>
<dbReference type="Proteomes" id="UP000694380">
    <property type="component" value="Unplaced"/>
</dbReference>
<dbReference type="AlphaFoldDB" id="A0A8C3I0P5"/>
<accession>A0A8C3I0P5</accession>
<name>A0A8C3I0P5_CHRPI</name>
<feature type="domain" description="C-type lectin" evidence="3">
    <location>
        <begin position="29"/>
        <end position="101"/>
    </location>
</feature>
<proteinExistence type="predicted"/>
<dbReference type="Gene3D" id="3.10.100.10">
    <property type="entry name" value="Mannose-Binding Protein A, subunit A"/>
    <property type="match status" value="1"/>
</dbReference>
<evidence type="ECO:0000256" key="1">
    <source>
        <dbReference type="ARBA" id="ARBA00004401"/>
    </source>
</evidence>
<dbReference type="CDD" id="cd03593">
    <property type="entry name" value="CLECT_NK_receptors_like"/>
    <property type="match status" value="1"/>
</dbReference>
<evidence type="ECO:0000313" key="5">
    <source>
        <dbReference type="Proteomes" id="UP000694380"/>
    </source>
</evidence>
<dbReference type="InterPro" id="IPR016187">
    <property type="entry name" value="CTDL_fold"/>
</dbReference>
<organism evidence="4 5">
    <name type="scientific">Chrysemys picta bellii</name>
    <name type="common">Western painted turtle</name>
    <name type="synonym">Emys bellii</name>
    <dbReference type="NCBI Taxonomy" id="8478"/>
    <lineage>
        <taxon>Eukaryota</taxon>
        <taxon>Metazoa</taxon>
        <taxon>Chordata</taxon>
        <taxon>Craniata</taxon>
        <taxon>Vertebrata</taxon>
        <taxon>Euteleostomi</taxon>
        <taxon>Archelosauria</taxon>
        <taxon>Testudinata</taxon>
        <taxon>Testudines</taxon>
        <taxon>Cryptodira</taxon>
        <taxon>Durocryptodira</taxon>
        <taxon>Testudinoidea</taxon>
        <taxon>Emydidae</taxon>
        <taxon>Chrysemys</taxon>
    </lineage>
</organism>
<reference evidence="4" key="2">
    <citation type="submission" date="2025-09" db="UniProtKB">
        <authorList>
            <consortium name="Ensembl"/>
        </authorList>
    </citation>
    <scope>IDENTIFICATION</scope>
</reference>
<dbReference type="GO" id="GO:0005886">
    <property type="term" value="C:plasma membrane"/>
    <property type="evidence" value="ECO:0007669"/>
    <property type="project" value="UniProtKB-SubCell"/>
</dbReference>
<dbReference type="OMA" id="VACPNGW"/>
<dbReference type="InterPro" id="IPR016186">
    <property type="entry name" value="C-type_lectin-like/link_sf"/>
</dbReference>
<sequence>TGTDSPCSLSFPGVLSRAPVACPNGWVAFQGQCYYFSVTEGNWTYSRSNCSALGTSLAGIDTQQDMDFMLRYRGHRDHWLGLQKDTNQLWRWVNGTEFNSW</sequence>
<evidence type="ECO:0000259" key="3">
    <source>
        <dbReference type="PROSITE" id="PS50041"/>
    </source>
</evidence>
<protein>
    <recommendedName>
        <fullName evidence="3">C-type lectin domain-containing protein</fullName>
    </recommendedName>
</protein>
<dbReference type="GO" id="GO:0030246">
    <property type="term" value="F:carbohydrate binding"/>
    <property type="evidence" value="ECO:0007669"/>
    <property type="project" value="UniProtKB-KW"/>
</dbReference>
<dbReference type="InterPro" id="IPR001304">
    <property type="entry name" value="C-type_lectin-like"/>
</dbReference>
<reference evidence="4" key="1">
    <citation type="submission" date="2025-08" db="UniProtKB">
        <authorList>
            <consortium name="Ensembl"/>
        </authorList>
    </citation>
    <scope>IDENTIFICATION</scope>
</reference>
<dbReference type="PANTHER" id="PTHR45710">
    <property type="entry name" value="C-TYPE LECTIN DOMAIN-CONTAINING PROTEIN 180"/>
    <property type="match status" value="1"/>
</dbReference>
<dbReference type="GeneTree" id="ENSGT00940000162705"/>
<evidence type="ECO:0000256" key="2">
    <source>
        <dbReference type="ARBA" id="ARBA00022734"/>
    </source>
</evidence>
<comment type="subcellular location">
    <subcellularLocation>
        <location evidence="1">Cell membrane</location>
        <topology evidence="1">Single-pass type II membrane protein</topology>
    </subcellularLocation>
</comment>
<keyword evidence="5" id="KW-1185">Reference proteome</keyword>
<dbReference type="PANTHER" id="PTHR45710:SF35">
    <property type="entry name" value="C-TYPE LECTIN DOMAIN FAMILY 2 MEMBER D"/>
    <property type="match status" value="1"/>
</dbReference>
<dbReference type="InterPro" id="IPR033992">
    <property type="entry name" value="NKR-like_CTLD"/>
</dbReference>